<dbReference type="CDD" id="cd00033">
    <property type="entry name" value="CCP"/>
    <property type="match status" value="1"/>
</dbReference>
<evidence type="ECO:0000256" key="4">
    <source>
        <dbReference type="SAM" id="Phobius"/>
    </source>
</evidence>
<feature type="compositionally biased region" description="Basic and acidic residues" evidence="3">
    <location>
        <begin position="172"/>
        <end position="183"/>
    </location>
</feature>
<keyword evidence="4" id="KW-1133">Transmembrane helix</keyword>
<protein>
    <recommendedName>
        <fullName evidence="5">Sushi domain-containing protein</fullName>
    </recommendedName>
</protein>
<gene>
    <name evidence="6" type="ORF">OFUS_LOCUS10980</name>
</gene>
<proteinExistence type="predicted"/>
<feature type="transmembrane region" description="Helical" evidence="4">
    <location>
        <begin position="101"/>
        <end position="126"/>
    </location>
</feature>
<dbReference type="OrthoDB" id="17569at2759"/>
<dbReference type="InterPro" id="IPR035976">
    <property type="entry name" value="Sushi/SCR/CCP_sf"/>
</dbReference>
<dbReference type="AlphaFoldDB" id="A0A8S4NXS6"/>
<dbReference type="EMBL" id="CAIIXF020000005">
    <property type="protein sequence ID" value="CAH1784850.1"/>
    <property type="molecule type" value="Genomic_DNA"/>
</dbReference>
<dbReference type="Pfam" id="PF00084">
    <property type="entry name" value="Sushi"/>
    <property type="match status" value="1"/>
</dbReference>
<evidence type="ECO:0000256" key="1">
    <source>
        <dbReference type="ARBA" id="ARBA00023157"/>
    </source>
</evidence>
<keyword evidence="4" id="KW-0812">Transmembrane</keyword>
<evidence type="ECO:0000256" key="2">
    <source>
        <dbReference type="PROSITE-ProRule" id="PRU00302"/>
    </source>
</evidence>
<feature type="domain" description="Sushi" evidence="5">
    <location>
        <begin position="33"/>
        <end position="95"/>
    </location>
</feature>
<evidence type="ECO:0000313" key="6">
    <source>
        <dbReference type="EMBL" id="CAH1784850.1"/>
    </source>
</evidence>
<comment type="caution">
    <text evidence="6">The sequence shown here is derived from an EMBL/GenBank/DDBJ whole genome shotgun (WGS) entry which is preliminary data.</text>
</comment>
<keyword evidence="2" id="KW-0768">Sushi</keyword>
<feature type="region of interest" description="Disordered" evidence="3">
    <location>
        <begin position="156"/>
        <end position="300"/>
    </location>
</feature>
<dbReference type="PROSITE" id="PS50923">
    <property type="entry name" value="SUSHI"/>
    <property type="match status" value="1"/>
</dbReference>
<organism evidence="6 7">
    <name type="scientific">Owenia fusiformis</name>
    <name type="common">Polychaete worm</name>
    <dbReference type="NCBI Taxonomy" id="6347"/>
    <lineage>
        <taxon>Eukaryota</taxon>
        <taxon>Metazoa</taxon>
        <taxon>Spiralia</taxon>
        <taxon>Lophotrochozoa</taxon>
        <taxon>Annelida</taxon>
        <taxon>Polychaeta</taxon>
        <taxon>Sedentaria</taxon>
        <taxon>Canalipalpata</taxon>
        <taxon>Sabellida</taxon>
        <taxon>Oweniida</taxon>
        <taxon>Oweniidae</taxon>
        <taxon>Owenia</taxon>
    </lineage>
</organism>
<keyword evidence="7" id="KW-1185">Reference proteome</keyword>
<evidence type="ECO:0000313" key="7">
    <source>
        <dbReference type="Proteomes" id="UP000749559"/>
    </source>
</evidence>
<dbReference type="SMART" id="SM00032">
    <property type="entry name" value="CCP"/>
    <property type="match status" value="1"/>
</dbReference>
<evidence type="ECO:0000256" key="3">
    <source>
        <dbReference type="SAM" id="MobiDB-lite"/>
    </source>
</evidence>
<comment type="caution">
    <text evidence="2">Lacks conserved residue(s) required for the propagation of feature annotation.</text>
</comment>
<name>A0A8S4NXS6_OWEFU</name>
<keyword evidence="1" id="KW-1015">Disulfide bond</keyword>
<evidence type="ECO:0000259" key="5">
    <source>
        <dbReference type="PROSITE" id="PS50923"/>
    </source>
</evidence>
<keyword evidence="4" id="KW-0472">Membrane</keyword>
<dbReference type="Proteomes" id="UP000749559">
    <property type="component" value="Unassembled WGS sequence"/>
</dbReference>
<reference evidence="6" key="1">
    <citation type="submission" date="2022-03" db="EMBL/GenBank/DDBJ databases">
        <authorList>
            <person name="Martin C."/>
        </authorList>
    </citation>
    <scope>NUCLEOTIDE SEQUENCE</scope>
</reference>
<dbReference type="Gene3D" id="2.10.70.10">
    <property type="entry name" value="Complement Module, domain 1"/>
    <property type="match status" value="1"/>
</dbReference>
<dbReference type="SUPFAM" id="SSF57535">
    <property type="entry name" value="Complement control module/SCR domain"/>
    <property type="match status" value="1"/>
</dbReference>
<accession>A0A8S4NXS6</accession>
<dbReference type="InterPro" id="IPR000436">
    <property type="entry name" value="Sushi_SCR_CCP_dom"/>
</dbReference>
<sequence>MADISDSGNYTCQYVNEVDNLPIEIWTEVRVWAYCYPPRLPDHATYTPRLDEYGEGRFINFSCNEGYALSGNATVQCVPSGHVSSWSAENQNCSKISFQQWLLFTISGTGAGIFVILVVVLAVCCYKRSRRKRNVTRTDPETSADQNEFMTMQAFSPKGVVESHNLPSTTSTEKKKETEDSASPHEPLLYPRLPSNTETDRNQHKTTRNVPIQELSSKGDTESHKSTATKPNEMVPRHTGTPHKPLLYPGLPSSKEMADSQNKNKSSFPIAKPLGSILTPNPQRQKQGEYLTYSKQKGIK</sequence>